<keyword evidence="2" id="KW-1185">Reference proteome</keyword>
<comment type="caution">
    <text evidence="1">The sequence shown here is derived from an EMBL/GenBank/DDBJ whole genome shotgun (WGS) entry which is preliminary data.</text>
</comment>
<name>A0A852UZD7_9ACTN</name>
<gene>
    <name evidence="1" type="ORF">HDA43_002977</name>
</gene>
<dbReference type="AlphaFoldDB" id="A0A852UZD7"/>
<reference evidence="1 2" key="1">
    <citation type="submission" date="2020-07" db="EMBL/GenBank/DDBJ databases">
        <title>Sequencing the genomes of 1000 actinobacteria strains.</title>
        <authorList>
            <person name="Klenk H.-P."/>
        </authorList>
    </citation>
    <scope>NUCLEOTIDE SEQUENCE [LARGE SCALE GENOMIC DNA]</scope>
    <source>
        <strain evidence="1 2">DSM 45763</strain>
    </source>
</reference>
<dbReference type="EMBL" id="JACCCO010000001">
    <property type="protein sequence ID" value="NYF40818.1"/>
    <property type="molecule type" value="Genomic_DNA"/>
</dbReference>
<organism evidence="1 2">
    <name type="scientific">Streptosporangium sandarakinum</name>
    <dbReference type="NCBI Taxonomy" id="1260955"/>
    <lineage>
        <taxon>Bacteria</taxon>
        <taxon>Bacillati</taxon>
        <taxon>Actinomycetota</taxon>
        <taxon>Actinomycetes</taxon>
        <taxon>Streptosporangiales</taxon>
        <taxon>Streptosporangiaceae</taxon>
        <taxon>Streptosporangium</taxon>
    </lineage>
</organism>
<evidence type="ECO:0000313" key="2">
    <source>
        <dbReference type="Proteomes" id="UP000576393"/>
    </source>
</evidence>
<dbReference type="Proteomes" id="UP000576393">
    <property type="component" value="Unassembled WGS sequence"/>
</dbReference>
<protein>
    <submittedName>
        <fullName evidence="1">Uncharacterized protein</fullName>
    </submittedName>
</protein>
<dbReference type="RefSeq" id="WP_179821017.1">
    <property type="nucleotide sequence ID" value="NZ_JACCCO010000001.1"/>
</dbReference>
<sequence>MDENGVLSGRLHIEIENEASAPFTITGVSAEMPGLRLLPADEAKGERTELTVEGGRIEVLERRVLITDCAAVPYEPRPVRFTYRTWTGSGSAEVTWGSWQLSGPEEQEESGEFEGTVLIGDRQQSSPVAWQRGFAGMVCNDAMDPDKFR</sequence>
<accession>A0A852UZD7</accession>
<proteinExistence type="predicted"/>
<evidence type="ECO:0000313" key="1">
    <source>
        <dbReference type="EMBL" id="NYF40818.1"/>
    </source>
</evidence>